<evidence type="ECO:0000259" key="1">
    <source>
        <dbReference type="Pfam" id="PF19266"/>
    </source>
</evidence>
<dbReference type="EMBL" id="ABCS01000006">
    <property type="protein sequence ID" value="EDM80956.1"/>
    <property type="molecule type" value="Genomic_DNA"/>
</dbReference>
<dbReference type="STRING" id="391625.PPSIR1_25291"/>
<organism evidence="2 3">
    <name type="scientific">Plesiocystis pacifica SIR-1</name>
    <dbReference type="NCBI Taxonomy" id="391625"/>
    <lineage>
        <taxon>Bacteria</taxon>
        <taxon>Pseudomonadati</taxon>
        <taxon>Myxococcota</taxon>
        <taxon>Polyangia</taxon>
        <taxon>Nannocystales</taxon>
        <taxon>Nannocystaceae</taxon>
        <taxon>Plesiocystis</taxon>
    </lineage>
</organism>
<sequence>MGFSFKLAKLEVEAYKDPERKTKVSLVPFASTFQAMYNPESFSLKYESEYQKAQAIGEGSHPARFIRSGPKVLELKLVIDGTGVGTLPLLDLDIPPLGDVATQVSKFVDLCFVRNGEIHEPAYLRVMWGSGPLGAGFDCRLKSATVKYTSFDRDGAPLRAELDVSFVEDLDPPKLAAQTRLSSPDLTHRRVVKAGDTLPLLCAEIYGSSKHYLRVAEINALDDFRVLVPGTELRFPPLTKQTVKSQSKSKAIGKKGGAG</sequence>
<comment type="caution">
    <text evidence="2">The sequence shown here is derived from an EMBL/GenBank/DDBJ whole genome shotgun (WGS) entry which is preliminary data.</text>
</comment>
<dbReference type="RefSeq" id="WP_006969771.1">
    <property type="nucleotide sequence ID" value="NZ_ABCS01000006.1"/>
</dbReference>
<proteinExistence type="predicted"/>
<gene>
    <name evidence="2" type="ORF">PPSIR1_25291</name>
</gene>
<dbReference type="OrthoDB" id="9815939at2"/>
<keyword evidence="3" id="KW-1185">Reference proteome</keyword>
<dbReference type="Pfam" id="PF19266">
    <property type="entry name" value="CIS_tube"/>
    <property type="match status" value="1"/>
</dbReference>
<protein>
    <recommendedName>
        <fullName evidence="1">Contractile injection system tube protein N-terminal domain-containing protein</fullName>
    </recommendedName>
</protein>
<dbReference type="InterPro" id="IPR045361">
    <property type="entry name" value="CIS_tube_prot_N"/>
</dbReference>
<accession>A6FZ72</accession>
<reference evidence="2 3" key="1">
    <citation type="submission" date="2007-06" db="EMBL/GenBank/DDBJ databases">
        <authorList>
            <person name="Shimkets L."/>
            <person name="Ferriera S."/>
            <person name="Johnson J."/>
            <person name="Kravitz S."/>
            <person name="Beeson K."/>
            <person name="Sutton G."/>
            <person name="Rogers Y.-H."/>
            <person name="Friedman R."/>
            <person name="Frazier M."/>
            <person name="Venter J.C."/>
        </authorList>
    </citation>
    <scope>NUCLEOTIDE SEQUENCE [LARGE SCALE GENOMIC DNA]</scope>
    <source>
        <strain evidence="2 3">SIR-1</strain>
    </source>
</reference>
<dbReference type="AlphaFoldDB" id="A6FZ72"/>
<dbReference type="Proteomes" id="UP000005801">
    <property type="component" value="Unassembled WGS sequence"/>
</dbReference>
<evidence type="ECO:0000313" key="3">
    <source>
        <dbReference type="Proteomes" id="UP000005801"/>
    </source>
</evidence>
<dbReference type="eggNOG" id="COG1652">
    <property type="taxonomic scope" value="Bacteria"/>
</dbReference>
<feature type="domain" description="Contractile injection system tube protein N-terminal" evidence="1">
    <location>
        <begin position="6"/>
        <end position="174"/>
    </location>
</feature>
<evidence type="ECO:0000313" key="2">
    <source>
        <dbReference type="EMBL" id="EDM80956.1"/>
    </source>
</evidence>
<name>A6FZ72_9BACT</name>